<keyword evidence="2" id="KW-0732">Signal</keyword>
<reference evidence="4" key="1">
    <citation type="journal article" date="2018" name="Nat. Microbiol.">
        <title>Leveraging single-cell genomics to expand the fungal tree of life.</title>
        <authorList>
            <person name="Ahrendt S.R."/>
            <person name="Quandt C.A."/>
            <person name="Ciobanu D."/>
            <person name="Clum A."/>
            <person name="Salamov A."/>
            <person name="Andreopoulos B."/>
            <person name="Cheng J.F."/>
            <person name="Woyke T."/>
            <person name="Pelin A."/>
            <person name="Henrissat B."/>
            <person name="Reynolds N.K."/>
            <person name="Benny G.L."/>
            <person name="Smith M.E."/>
            <person name="James T.Y."/>
            <person name="Grigoriev I.V."/>
        </authorList>
    </citation>
    <scope>NUCLEOTIDE SEQUENCE [LARGE SCALE GENOMIC DNA]</scope>
    <source>
        <strain evidence="4">CSF55</strain>
    </source>
</reference>
<name>A0A4P9YMY0_ROZAC</name>
<sequence>MSLFSFILACLFISAQAQSQADSGISESPLRALSQIQNSPPDSDIWFFQSEGHTAIHNFSADSQVTLETNSIRGTSVLYGFQDGSIHRQTPNGDTKSKRNSDATSLGTENLHDTRIVSDVSTDRYSQVTVQEDAEATNCCAPIFRSLKRKLARRRN</sequence>
<feature type="region of interest" description="Disordered" evidence="1">
    <location>
        <begin position="83"/>
        <end position="113"/>
    </location>
</feature>
<accession>A0A4P9YMY0</accession>
<organism evidence="3 4">
    <name type="scientific">Rozella allomycis (strain CSF55)</name>
    <dbReference type="NCBI Taxonomy" id="988480"/>
    <lineage>
        <taxon>Eukaryota</taxon>
        <taxon>Fungi</taxon>
        <taxon>Fungi incertae sedis</taxon>
        <taxon>Cryptomycota</taxon>
        <taxon>Cryptomycota incertae sedis</taxon>
        <taxon>Rozella</taxon>
    </lineage>
</organism>
<gene>
    <name evidence="3" type="ORF">ROZALSC1DRAFT_20834</name>
</gene>
<dbReference type="Proteomes" id="UP000281549">
    <property type="component" value="Unassembled WGS sequence"/>
</dbReference>
<evidence type="ECO:0000256" key="2">
    <source>
        <dbReference type="SAM" id="SignalP"/>
    </source>
</evidence>
<dbReference type="EMBL" id="ML004991">
    <property type="protein sequence ID" value="RKP21073.1"/>
    <property type="molecule type" value="Genomic_DNA"/>
</dbReference>
<dbReference type="AlphaFoldDB" id="A0A4P9YMY0"/>
<proteinExistence type="predicted"/>
<evidence type="ECO:0000313" key="3">
    <source>
        <dbReference type="EMBL" id="RKP21073.1"/>
    </source>
</evidence>
<evidence type="ECO:0000313" key="4">
    <source>
        <dbReference type="Proteomes" id="UP000281549"/>
    </source>
</evidence>
<protein>
    <submittedName>
        <fullName evidence="3">Uncharacterized protein</fullName>
    </submittedName>
</protein>
<evidence type="ECO:0000256" key="1">
    <source>
        <dbReference type="SAM" id="MobiDB-lite"/>
    </source>
</evidence>
<feature type="chain" id="PRO_5020404691" evidence="2">
    <location>
        <begin position="18"/>
        <end position="156"/>
    </location>
</feature>
<feature type="signal peptide" evidence="2">
    <location>
        <begin position="1"/>
        <end position="17"/>
    </location>
</feature>